<dbReference type="InterPro" id="IPR012677">
    <property type="entry name" value="Nucleotide-bd_a/b_plait_sf"/>
</dbReference>
<reference evidence="4 5" key="1">
    <citation type="journal article" date="2018" name="Mol. Plant">
        <title>The genome of Artemisia annua provides insight into the evolution of Asteraceae family and artemisinin biosynthesis.</title>
        <authorList>
            <person name="Shen Q."/>
            <person name="Zhang L."/>
            <person name="Liao Z."/>
            <person name="Wang S."/>
            <person name="Yan T."/>
            <person name="Shi P."/>
            <person name="Liu M."/>
            <person name="Fu X."/>
            <person name="Pan Q."/>
            <person name="Wang Y."/>
            <person name="Lv Z."/>
            <person name="Lu X."/>
            <person name="Zhang F."/>
            <person name="Jiang W."/>
            <person name="Ma Y."/>
            <person name="Chen M."/>
            <person name="Hao X."/>
            <person name="Li L."/>
            <person name="Tang Y."/>
            <person name="Lv G."/>
            <person name="Zhou Y."/>
            <person name="Sun X."/>
            <person name="Brodelius P.E."/>
            <person name="Rose J.K.C."/>
            <person name="Tang K."/>
        </authorList>
    </citation>
    <scope>NUCLEOTIDE SEQUENCE [LARGE SCALE GENOMIC DNA]</scope>
    <source>
        <strain evidence="5">cv. Huhao1</strain>
        <tissue evidence="4">Leaf</tissue>
    </source>
</reference>
<dbReference type="Pfam" id="PF07744">
    <property type="entry name" value="SPOC"/>
    <property type="match status" value="1"/>
</dbReference>
<dbReference type="Proteomes" id="UP000245207">
    <property type="component" value="Unassembled WGS sequence"/>
</dbReference>
<dbReference type="Gene3D" id="3.30.70.330">
    <property type="match status" value="1"/>
</dbReference>
<dbReference type="InterPro" id="IPR035979">
    <property type="entry name" value="RBD_domain_sf"/>
</dbReference>
<feature type="compositionally biased region" description="Low complexity" evidence="2">
    <location>
        <begin position="771"/>
        <end position="781"/>
    </location>
</feature>
<dbReference type="SMART" id="SM00360">
    <property type="entry name" value="RRM"/>
    <property type="match status" value="1"/>
</dbReference>
<feature type="compositionally biased region" description="Polar residues" evidence="2">
    <location>
        <begin position="389"/>
        <end position="401"/>
    </location>
</feature>
<feature type="compositionally biased region" description="Low complexity" evidence="2">
    <location>
        <begin position="346"/>
        <end position="362"/>
    </location>
</feature>
<feature type="region of interest" description="Disordered" evidence="2">
    <location>
        <begin position="274"/>
        <end position="403"/>
    </location>
</feature>
<feature type="compositionally biased region" description="Basic and acidic residues" evidence="2">
    <location>
        <begin position="308"/>
        <end position="322"/>
    </location>
</feature>
<dbReference type="PANTHER" id="PTHR21494:SF2">
    <property type="entry name" value="NUCLEIC ACID BINDING PROTEIN"/>
    <property type="match status" value="1"/>
</dbReference>
<feature type="compositionally biased region" description="Pro residues" evidence="2">
    <location>
        <begin position="839"/>
        <end position="862"/>
    </location>
</feature>
<protein>
    <submittedName>
        <fullName evidence="4">Nucleotide-binding, alpha-beta plait</fullName>
    </submittedName>
</protein>
<evidence type="ECO:0000256" key="2">
    <source>
        <dbReference type="SAM" id="MobiDB-lite"/>
    </source>
</evidence>
<accession>A0A2U1M5B1</accession>
<dbReference type="PANTHER" id="PTHR21494">
    <property type="entry name" value="ACTIVATING SIGNAL COINTEGRATOR 1 COMPLEX SUBUNIT 2 ASC-1 COMPLEX SUBUNIT P100"/>
    <property type="match status" value="1"/>
</dbReference>
<feature type="region of interest" description="Disordered" evidence="2">
    <location>
        <begin position="765"/>
        <end position="867"/>
    </location>
</feature>
<dbReference type="InterPro" id="IPR052586">
    <property type="entry name" value="ASCC2"/>
</dbReference>
<evidence type="ECO:0000259" key="3">
    <source>
        <dbReference type="PROSITE" id="PS50102"/>
    </source>
</evidence>
<dbReference type="AlphaFoldDB" id="A0A2U1M5B1"/>
<evidence type="ECO:0000256" key="1">
    <source>
        <dbReference type="PROSITE-ProRule" id="PRU00176"/>
    </source>
</evidence>
<dbReference type="InterPro" id="IPR000504">
    <property type="entry name" value="RRM_dom"/>
</dbReference>
<proteinExistence type="predicted"/>
<sequence length="1018" mass="111971">MLSIINVSGAGCTSVQRLVAEFVPKYASHCPTAFEAAAKVCVNMYNCNIEIINRGEDSDGFSFETSKICIFGLATICQAASSETLTSSVIQGICLTVFQDVLKFFISSFEGKGVFQIVDIDVVKMYGCPKTFSELKENFSDADEAPAVKLSKFRALCILWIFFSCPRNLLAACFELCSSNPAEGQYILNLVTARLDTSDGNVSIDNTRSEDESYESKNCLLCLVLDKDPSLKQWILSKVKSISKSASPNVVSVITSAFERIFKSFTEQLMAEEKLVDSDSSPSKSIRRQFSVPRTPGGAPDQLSGLQLEHHTPKKSETDIRSDPSPNSSGGLVSMDVDSMDLSELSRASSSTPKAPSTSQTSVDLRSNSFGRINMENHSSRLEKDVPSLNASSGGQNSNFESPKHHFPSWHCDGDRDAMDIYSASRNLWLGSLGPEATEPLIGYQFERFGPIDSLLYIHFKGFAVIGYKNIMDAVKAREVMRGRSPWGACLIIKFLDIGLGTRGDINGVAVGSCCDVYVGNIHSQSDKDEILYEVRKVVYKGPISVNDLVNEGALLMEFGTPEEAATVMAHLRLYRKEKREFMNPVDRSSHGSVPMHVDSRSNNLGNGLVNSPHAQPVVGFSHGMHNSNTMELNSPRITMVNQGATMQSGYPYQAGAPEQNWTYGNPENVPHSTPIHGHNYAPPQPIQPSSYMRPMYYPPNSSWDSHGHIHHAPLNPNNFSNNAVVPPFLPASVTPLAQIQGNPLPPHHDQMFYAPPPLNTIPTPQPHMPPQQNMPSQQNMASPFPPQQNMASPFPPQQNMASPFPPQQNMASPFPPQQSMASPFPPQQNMPPAYIHPEMPPPLPPTPPFLDFQPPPPPPPMESSVVGSGGYWQGTLSKSGVHYSNIHARRLHSDACNYGDSLAEPAEWPAKLDITKRTDFRHVMSTFSSTPLHKREVCQLLPTSAGDHKGFQDFISYLKQRECAGVIKIPATKTIWARLLFILPHSNETCSLLSVTPDTTDCLIALVLPKETNFEWV</sequence>
<dbReference type="CDD" id="cd21546">
    <property type="entry name" value="SPOC_FPA-like"/>
    <property type="match status" value="1"/>
</dbReference>
<comment type="caution">
    <text evidence="4">The sequence shown here is derived from an EMBL/GenBank/DDBJ whole genome shotgun (WGS) entry which is preliminary data.</text>
</comment>
<keyword evidence="1" id="KW-0694">RNA-binding</keyword>
<keyword evidence="5" id="KW-1185">Reference proteome</keyword>
<feature type="domain" description="RRM" evidence="3">
    <location>
        <begin position="426"/>
        <end position="498"/>
    </location>
</feature>
<dbReference type="PROSITE" id="PS50102">
    <property type="entry name" value="RRM"/>
    <property type="match status" value="1"/>
</dbReference>
<dbReference type="InterPro" id="IPR012921">
    <property type="entry name" value="SPOC_C"/>
</dbReference>
<dbReference type="OrthoDB" id="5577209at2759"/>
<feature type="compositionally biased region" description="Polar residues" evidence="2">
    <location>
        <begin position="788"/>
        <end position="822"/>
    </location>
</feature>
<name>A0A2U1M5B1_ARTAN</name>
<dbReference type="GO" id="GO:0043130">
    <property type="term" value="F:ubiquitin binding"/>
    <property type="evidence" value="ECO:0007669"/>
    <property type="project" value="TreeGrafter"/>
</dbReference>
<evidence type="ECO:0000313" key="4">
    <source>
        <dbReference type="EMBL" id="PWA56420.1"/>
    </source>
</evidence>
<dbReference type="GO" id="GO:0003723">
    <property type="term" value="F:RNA binding"/>
    <property type="evidence" value="ECO:0007669"/>
    <property type="project" value="UniProtKB-UniRule"/>
</dbReference>
<dbReference type="EMBL" id="PKPP01006463">
    <property type="protein sequence ID" value="PWA56420.1"/>
    <property type="molecule type" value="Genomic_DNA"/>
</dbReference>
<organism evidence="4 5">
    <name type="scientific">Artemisia annua</name>
    <name type="common">Sweet wormwood</name>
    <dbReference type="NCBI Taxonomy" id="35608"/>
    <lineage>
        <taxon>Eukaryota</taxon>
        <taxon>Viridiplantae</taxon>
        <taxon>Streptophyta</taxon>
        <taxon>Embryophyta</taxon>
        <taxon>Tracheophyta</taxon>
        <taxon>Spermatophyta</taxon>
        <taxon>Magnoliopsida</taxon>
        <taxon>eudicotyledons</taxon>
        <taxon>Gunneridae</taxon>
        <taxon>Pentapetalae</taxon>
        <taxon>asterids</taxon>
        <taxon>campanulids</taxon>
        <taxon>Asterales</taxon>
        <taxon>Asteraceae</taxon>
        <taxon>Asteroideae</taxon>
        <taxon>Anthemideae</taxon>
        <taxon>Artemisiinae</taxon>
        <taxon>Artemisia</taxon>
    </lineage>
</organism>
<dbReference type="SUPFAM" id="SSF54928">
    <property type="entry name" value="RNA-binding domain, RBD"/>
    <property type="match status" value="1"/>
</dbReference>
<dbReference type="STRING" id="35608.A0A2U1M5B1"/>
<gene>
    <name evidence="4" type="ORF">CTI12_AA415440</name>
</gene>
<evidence type="ECO:0000313" key="5">
    <source>
        <dbReference type="Proteomes" id="UP000245207"/>
    </source>
</evidence>